<accession>A0ABN8ES87</accession>
<dbReference type="InterPro" id="IPR045670">
    <property type="entry name" value="DUF5916"/>
</dbReference>
<feature type="signal peptide" evidence="1">
    <location>
        <begin position="1"/>
        <end position="19"/>
    </location>
</feature>
<name>A0ABN8ES87_9BACT</name>
<dbReference type="CDD" id="cd09618">
    <property type="entry name" value="CBM9_like_2"/>
    <property type="match status" value="1"/>
</dbReference>
<dbReference type="Proteomes" id="UP000837932">
    <property type="component" value="Unassembled WGS sequence"/>
</dbReference>
<feature type="chain" id="PRO_5046726341" description="DUF5916 domain-containing protein" evidence="1">
    <location>
        <begin position="20"/>
        <end position="752"/>
    </location>
</feature>
<dbReference type="RefSeq" id="WP_238806329.1">
    <property type="nucleotide sequence ID" value="NZ_CAKLPY010000001.1"/>
</dbReference>
<evidence type="ECO:0000313" key="3">
    <source>
        <dbReference type="EMBL" id="CAH0995787.1"/>
    </source>
</evidence>
<evidence type="ECO:0000313" key="4">
    <source>
        <dbReference type="Proteomes" id="UP000837932"/>
    </source>
</evidence>
<feature type="domain" description="DUF5916" evidence="2">
    <location>
        <begin position="239"/>
        <end position="671"/>
    </location>
</feature>
<gene>
    <name evidence="3" type="ORF">EMA8858_01914</name>
</gene>
<dbReference type="Pfam" id="PF19313">
    <property type="entry name" value="DUF5916"/>
    <property type="match status" value="1"/>
</dbReference>
<keyword evidence="4" id="KW-1185">Reference proteome</keyword>
<organism evidence="3 4">
    <name type="scientific">Emticicia aquatica</name>
    <dbReference type="NCBI Taxonomy" id="1681835"/>
    <lineage>
        <taxon>Bacteria</taxon>
        <taxon>Pseudomonadati</taxon>
        <taxon>Bacteroidota</taxon>
        <taxon>Cytophagia</taxon>
        <taxon>Cytophagales</taxon>
        <taxon>Leadbetterellaceae</taxon>
        <taxon>Emticicia</taxon>
    </lineage>
</organism>
<reference evidence="3" key="1">
    <citation type="submission" date="2021-12" db="EMBL/GenBank/DDBJ databases">
        <authorList>
            <person name="Rodrigo-Torres L."/>
            <person name="Arahal R. D."/>
            <person name="Lucena T."/>
        </authorList>
    </citation>
    <scope>NUCLEOTIDE SEQUENCE</scope>
    <source>
        <strain evidence="3">CECT 8858</strain>
    </source>
</reference>
<comment type="caution">
    <text evidence="3">The sequence shown here is derived from an EMBL/GenBank/DDBJ whole genome shotgun (WGS) entry which is preliminary data.</text>
</comment>
<evidence type="ECO:0000259" key="2">
    <source>
        <dbReference type="Pfam" id="PF19313"/>
    </source>
</evidence>
<dbReference type="EMBL" id="CAKLPY010000001">
    <property type="protein sequence ID" value="CAH0995787.1"/>
    <property type="molecule type" value="Genomic_DNA"/>
</dbReference>
<dbReference type="SUPFAM" id="SSF49344">
    <property type="entry name" value="CBD9-like"/>
    <property type="match status" value="1"/>
</dbReference>
<sequence length="752" mass="85742">MQRLLLFLAFLLFFQDNIAQSSTDFQPLIVKNISEKIKLDGVLDEETWKKAQHLPSFWQFFPKDSVKANYQTDIILAYDDKYIYIGAKMYSKGNKFVTPSFRRDFRAGGNDNVSFLFDTFNDKTNSFLFGINPYGVMREALLYNGGTANEYFNMYWDNKWEVVTKVYDGYWTAELAIPLSTLRFKEGSTQWNFKAYRFDTQANEQSTLMRIPQNQIIMNLGYSMPIVFEKPLNRSGANISLIPYLSAGTTHDFENPNNPAAGSKFNFGGDAKIGITSGLNLDLTVNPDFSNVEADRQVVNLTRFDVNFPEQRQFFLENSDLFTGFGSYNTNPFVPPSGTLGTAAGNQLFSPFFSRQVGISLDTATGTNVQNRILYGARISGKIDDNWRVGLLNTQTAADNFKGTASMNYSVAAIQRKVFGRSNIAAIFANKQVLGNELAQGIHAYNRVAGLEYNLASKDNRWNGKVFYHHVFSPIVVNEKFAHGFMLNYSVKKLIAKWSHDWVGKGFDAEVGFVPRKNFFHINPTIGFNYFPNSRLFNRISYGIAYDQYNQPGLGVTDRQAGPFLLLGFQNSANVLLTVNQNYTYLFNDFDALRSNKKLPSLTKGSSYTYYNVSANYVSDLRQKFSISFQPLIGQYFDGNIVSLVGNASYRFQPYGFLSMNFSYNNINLSKGKNQVYLIGPKLDLTFTKSVFWTTFVQYNSQFQNVNVNSRLQWRFAPVSDFFLVYTDNYNTESWMPKNRAILAKVTYWLNL</sequence>
<evidence type="ECO:0000256" key="1">
    <source>
        <dbReference type="SAM" id="SignalP"/>
    </source>
</evidence>
<keyword evidence="1" id="KW-0732">Signal</keyword>
<dbReference type="Gene3D" id="2.60.40.1190">
    <property type="match status" value="1"/>
</dbReference>
<protein>
    <recommendedName>
        <fullName evidence="2">DUF5916 domain-containing protein</fullName>
    </recommendedName>
</protein>
<proteinExistence type="predicted"/>